<keyword evidence="2" id="KW-0238">DNA-binding</keyword>
<dbReference type="PANTHER" id="PTHR44846">
    <property type="entry name" value="MANNOSYL-D-GLYCERATE TRANSPORT/METABOLISM SYSTEM REPRESSOR MNGR-RELATED"/>
    <property type="match status" value="1"/>
</dbReference>
<comment type="caution">
    <text evidence="6">The sequence shown here is derived from an EMBL/GenBank/DDBJ whole genome shotgun (WGS) entry which is preliminary data.</text>
</comment>
<proteinExistence type="predicted"/>
<protein>
    <submittedName>
        <fullName evidence="6">GntR family transcriptional regulator</fullName>
    </submittedName>
</protein>
<gene>
    <name evidence="6" type="ORF">EEJ42_47525</name>
</gene>
<dbReference type="Pfam" id="PF00392">
    <property type="entry name" value="GntR"/>
    <property type="match status" value="1"/>
</dbReference>
<organism evidence="6 7">
    <name type="scientific">Streptomyces botrytidirepellens</name>
    <dbReference type="NCBI Taxonomy" id="2486417"/>
    <lineage>
        <taxon>Bacteria</taxon>
        <taxon>Bacillati</taxon>
        <taxon>Actinomycetota</taxon>
        <taxon>Actinomycetes</taxon>
        <taxon>Kitasatosporales</taxon>
        <taxon>Streptomycetaceae</taxon>
        <taxon>Streptomyces</taxon>
    </lineage>
</organism>
<keyword evidence="1" id="KW-0805">Transcription regulation</keyword>
<reference evidence="6 7" key="1">
    <citation type="submission" date="2018-11" db="EMBL/GenBank/DDBJ databases">
        <title>The Potential of Streptomyces as Biocontrol Agents against the Tomato grey mould, Botrytis cinerea (Gray mold) Frontiers in Microbiology.</title>
        <authorList>
            <person name="Li D."/>
        </authorList>
    </citation>
    <scope>NUCLEOTIDE SEQUENCE [LARGE SCALE GENOMIC DNA]</scope>
    <source>
        <strain evidence="6 7">NEAU-LD23</strain>
    </source>
</reference>
<dbReference type="PROSITE" id="PS50949">
    <property type="entry name" value="HTH_GNTR"/>
    <property type="match status" value="1"/>
</dbReference>
<feature type="region of interest" description="Disordered" evidence="4">
    <location>
        <begin position="1"/>
        <end position="48"/>
    </location>
</feature>
<dbReference type="InterPro" id="IPR036390">
    <property type="entry name" value="WH_DNA-bd_sf"/>
</dbReference>
<dbReference type="InterPro" id="IPR036388">
    <property type="entry name" value="WH-like_DNA-bd_sf"/>
</dbReference>
<feature type="domain" description="HTH gntR-type" evidence="5">
    <location>
        <begin position="54"/>
        <end position="125"/>
    </location>
</feature>
<evidence type="ECO:0000256" key="3">
    <source>
        <dbReference type="ARBA" id="ARBA00023163"/>
    </source>
</evidence>
<dbReference type="PRINTS" id="PR00035">
    <property type="entry name" value="HTHGNTR"/>
</dbReference>
<dbReference type="Gene3D" id="3.40.1410.10">
    <property type="entry name" value="Chorismate lyase-like"/>
    <property type="match status" value="1"/>
</dbReference>
<feature type="region of interest" description="Disordered" evidence="4">
    <location>
        <begin position="288"/>
        <end position="315"/>
    </location>
</feature>
<keyword evidence="3" id="KW-0804">Transcription</keyword>
<evidence type="ECO:0000259" key="5">
    <source>
        <dbReference type="PROSITE" id="PS50949"/>
    </source>
</evidence>
<feature type="compositionally biased region" description="Basic and acidic residues" evidence="4">
    <location>
        <begin position="306"/>
        <end position="315"/>
    </location>
</feature>
<dbReference type="InterPro" id="IPR011663">
    <property type="entry name" value="UTRA"/>
</dbReference>
<dbReference type="Gene3D" id="1.10.10.10">
    <property type="entry name" value="Winged helix-like DNA-binding domain superfamily/Winged helix DNA-binding domain"/>
    <property type="match status" value="1"/>
</dbReference>
<evidence type="ECO:0000256" key="2">
    <source>
        <dbReference type="ARBA" id="ARBA00023125"/>
    </source>
</evidence>
<dbReference type="AlphaFoldDB" id="A0A3M8SFC3"/>
<keyword evidence="7" id="KW-1185">Reference proteome</keyword>
<dbReference type="InterPro" id="IPR050679">
    <property type="entry name" value="Bact_HTH_transcr_reg"/>
</dbReference>
<dbReference type="EMBL" id="RIBZ01000873">
    <property type="protein sequence ID" value="RNF80008.1"/>
    <property type="molecule type" value="Genomic_DNA"/>
</dbReference>
<dbReference type="SMART" id="SM00866">
    <property type="entry name" value="UTRA"/>
    <property type="match status" value="1"/>
</dbReference>
<evidence type="ECO:0000313" key="6">
    <source>
        <dbReference type="EMBL" id="RNF80008.1"/>
    </source>
</evidence>
<dbReference type="InterPro" id="IPR028978">
    <property type="entry name" value="Chorismate_lyase_/UTRA_dom_sf"/>
</dbReference>
<dbReference type="Proteomes" id="UP000275401">
    <property type="component" value="Unassembled WGS sequence"/>
</dbReference>
<dbReference type="GO" id="GO:0003677">
    <property type="term" value="F:DNA binding"/>
    <property type="evidence" value="ECO:0007669"/>
    <property type="project" value="UniProtKB-KW"/>
</dbReference>
<accession>A0A3M8SFC3</accession>
<evidence type="ECO:0000256" key="4">
    <source>
        <dbReference type="SAM" id="MobiDB-lite"/>
    </source>
</evidence>
<evidence type="ECO:0000256" key="1">
    <source>
        <dbReference type="ARBA" id="ARBA00023015"/>
    </source>
</evidence>
<dbReference type="InterPro" id="IPR000524">
    <property type="entry name" value="Tscrpt_reg_HTH_GntR"/>
</dbReference>
<dbReference type="PANTHER" id="PTHR44846:SF1">
    <property type="entry name" value="MANNOSYL-D-GLYCERATE TRANSPORT_METABOLISM SYSTEM REPRESSOR MNGR-RELATED"/>
    <property type="match status" value="1"/>
</dbReference>
<dbReference type="CDD" id="cd07377">
    <property type="entry name" value="WHTH_GntR"/>
    <property type="match status" value="1"/>
</dbReference>
<evidence type="ECO:0000313" key="7">
    <source>
        <dbReference type="Proteomes" id="UP000275401"/>
    </source>
</evidence>
<sequence length="315" mass="34191">MTTARSCCGSITSPRPTTPTDLTSLPGMTWQDAFPAPSSPHPGKGDADVLGPDIPMQVQLYRQLRAEILDGLWVGRTGFPGERDLAERYGVSLITSRRALERLAREGLVVRGRGRRTTSPYVPPEPPGDGPVWFVLDSAGSPDAFRPLRVGIETAPAEACRAFGLTPGSALWQCVQSHERAGKPLLVSHHVQPPEVGARHTLEELRTQQMLQILSGRYEITAVRRSLRADNPSPLVRRHLGIAPDTPVLTAVIRVHGGPSGELLEWVRLTAHPELPLPDDALELATGRWAQMERSGAAAPQQPSQRDQRTVDAAG</sequence>
<dbReference type="SUPFAM" id="SSF46785">
    <property type="entry name" value="Winged helix' DNA-binding domain"/>
    <property type="match status" value="1"/>
</dbReference>
<dbReference type="GO" id="GO:0003700">
    <property type="term" value="F:DNA-binding transcription factor activity"/>
    <property type="evidence" value="ECO:0007669"/>
    <property type="project" value="InterPro"/>
</dbReference>
<dbReference type="SUPFAM" id="SSF64288">
    <property type="entry name" value="Chorismate lyase-like"/>
    <property type="match status" value="1"/>
</dbReference>
<feature type="compositionally biased region" description="Polar residues" evidence="4">
    <location>
        <begin position="1"/>
        <end position="23"/>
    </location>
</feature>
<dbReference type="Pfam" id="PF07702">
    <property type="entry name" value="UTRA"/>
    <property type="match status" value="1"/>
</dbReference>
<name>A0A3M8SFC3_9ACTN</name>
<dbReference type="SMART" id="SM00345">
    <property type="entry name" value="HTH_GNTR"/>
    <property type="match status" value="1"/>
</dbReference>
<dbReference type="GO" id="GO:0045892">
    <property type="term" value="P:negative regulation of DNA-templated transcription"/>
    <property type="evidence" value="ECO:0007669"/>
    <property type="project" value="TreeGrafter"/>
</dbReference>